<comment type="caution">
    <text evidence="4">The sequence shown here is derived from an EMBL/GenBank/DDBJ whole genome shotgun (WGS) entry which is preliminary data.</text>
</comment>
<dbReference type="Gene3D" id="3.40.50.720">
    <property type="entry name" value="NAD(P)-binding Rossmann-like Domain"/>
    <property type="match status" value="1"/>
</dbReference>
<dbReference type="PANTHER" id="PTHR43103:SF3">
    <property type="entry name" value="ADP-L-GLYCERO-D-MANNO-HEPTOSE-6-EPIMERASE"/>
    <property type="match status" value="1"/>
</dbReference>
<dbReference type="InterPro" id="IPR001509">
    <property type="entry name" value="Epimerase_deHydtase"/>
</dbReference>
<dbReference type="SUPFAM" id="SSF51735">
    <property type="entry name" value="NAD(P)-binding Rossmann-fold domains"/>
    <property type="match status" value="1"/>
</dbReference>
<dbReference type="Gene3D" id="3.90.25.10">
    <property type="entry name" value="UDP-galactose 4-epimerase, domain 1"/>
    <property type="match status" value="1"/>
</dbReference>
<evidence type="ECO:0000313" key="5">
    <source>
        <dbReference type="Proteomes" id="UP000252884"/>
    </source>
</evidence>
<dbReference type="RefSeq" id="WP_114472624.1">
    <property type="nucleotide sequence ID" value="NZ_QPJK01000018.1"/>
</dbReference>
<feature type="domain" description="NAD-dependent epimerase/dehydratase" evidence="3">
    <location>
        <begin position="5"/>
        <end position="178"/>
    </location>
</feature>
<dbReference type="Pfam" id="PF01370">
    <property type="entry name" value="Epimerase"/>
    <property type="match status" value="1"/>
</dbReference>
<dbReference type="InterPro" id="IPR036291">
    <property type="entry name" value="NAD(P)-bd_dom_sf"/>
</dbReference>
<proteinExistence type="predicted"/>
<gene>
    <name evidence="4" type="ORF">DES41_11836</name>
</gene>
<dbReference type="OrthoDB" id="9801056at2"/>
<evidence type="ECO:0000259" key="3">
    <source>
        <dbReference type="Pfam" id="PF01370"/>
    </source>
</evidence>
<evidence type="ECO:0000256" key="1">
    <source>
        <dbReference type="ARBA" id="ARBA00022857"/>
    </source>
</evidence>
<dbReference type="Proteomes" id="UP000252884">
    <property type="component" value="Unassembled WGS sequence"/>
</dbReference>
<evidence type="ECO:0000256" key="2">
    <source>
        <dbReference type="ARBA" id="ARBA00023277"/>
    </source>
</evidence>
<protein>
    <submittedName>
        <fullName evidence="4">Nucleoside-diphosphate-sugar epimerase</fullName>
    </submittedName>
</protein>
<organism evidence="4 5">
    <name type="scientific">Pseudorhodoferax soli</name>
    <dbReference type="NCBI Taxonomy" id="545864"/>
    <lineage>
        <taxon>Bacteria</taxon>
        <taxon>Pseudomonadati</taxon>
        <taxon>Pseudomonadota</taxon>
        <taxon>Betaproteobacteria</taxon>
        <taxon>Burkholderiales</taxon>
        <taxon>Comamonadaceae</taxon>
    </lineage>
</organism>
<dbReference type="AlphaFoldDB" id="A0A368X6M7"/>
<evidence type="ECO:0000313" key="4">
    <source>
        <dbReference type="EMBL" id="RCW63640.1"/>
    </source>
</evidence>
<dbReference type="EMBL" id="QPJK01000018">
    <property type="protein sequence ID" value="RCW63640.1"/>
    <property type="molecule type" value="Genomic_DNA"/>
</dbReference>
<keyword evidence="5" id="KW-1185">Reference proteome</keyword>
<reference evidence="4 5" key="1">
    <citation type="submission" date="2018-07" db="EMBL/GenBank/DDBJ databases">
        <title>Genomic Encyclopedia of Type Strains, Phase IV (KMG-IV): sequencing the most valuable type-strain genomes for metagenomic binning, comparative biology and taxonomic classification.</title>
        <authorList>
            <person name="Goeker M."/>
        </authorList>
    </citation>
    <scope>NUCLEOTIDE SEQUENCE [LARGE SCALE GENOMIC DNA]</scope>
    <source>
        <strain evidence="4 5">DSM 21634</strain>
    </source>
</reference>
<dbReference type="PANTHER" id="PTHR43103">
    <property type="entry name" value="NUCLEOSIDE-DIPHOSPHATE-SUGAR EPIMERASE"/>
    <property type="match status" value="1"/>
</dbReference>
<keyword evidence="1" id="KW-0521">NADP</keyword>
<sequence length="322" mass="33513">MRVALLGAGGFLGTHLAAHLAASARFADQAIDEVLLFDQRPVAAPAAARCPVRIQHGDLRDDTALDALFAAPVDAVLHLAATLTVDAETDVRRGLDTNVLAFVALLERCRAQASVPMLLFASSIATFGGPLPAVVGDGMPQRPTTSYGTHKAVAELLLADYSRRGFVDGRALRLPIVLTHPGPASGSISDQVAALVRGPLRGERTICRMAPDSPLATASVHKVVQGFLRLAALPAAALPLGGSMNLPGLSVTPAALLQAVARQLPAGQVPVVDWQPDPAVQRIVDGWPQAFTSEHALSLGFTPDASADALVQSFLAQERAAP</sequence>
<keyword evidence="2" id="KW-0119">Carbohydrate metabolism</keyword>
<accession>A0A368X6M7</accession>
<name>A0A368X6M7_9BURK</name>